<dbReference type="AlphaFoldDB" id="A0AAV7ZK11"/>
<feature type="compositionally biased region" description="Low complexity" evidence="1">
    <location>
        <begin position="22"/>
        <end position="56"/>
    </location>
</feature>
<gene>
    <name evidence="2" type="ORF">M0812_12100</name>
</gene>
<organism evidence="2 3">
    <name type="scientific">Anaeramoeba flamelloides</name>
    <dbReference type="NCBI Taxonomy" id="1746091"/>
    <lineage>
        <taxon>Eukaryota</taxon>
        <taxon>Metamonada</taxon>
        <taxon>Anaeramoebidae</taxon>
        <taxon>Anaeramoeba</taxon>
    </lineage>
</organism>
<accession>A0AAV7ZK11</accession>
<comment type="caution">
    <text evidence="2">The sequence shown here is derived from an EMBL/GenBank/DDBJ whole genome shotgun (WGS) entry which is preliminary data.</text>
</comment>
<name>A0AAV7ZK11_9EUKA</name>
<dbReference type="EMBL" id="JANTQA010000026">
    <property type="protein sequence ID" value="KAJ3442366.1"/>
    <property type="molecule type" value="Genomic_DNA"/>
</dbReference>
<evidence type="ECO:0008006" key="4">
    <source>
        <dbReference type="Google" id="ProtNLM"/>
    </source>
</evidence>
<evidence type="ECO:0000313" key="3">
    <source>
        <dbReference type="Proteomes" id="UP001146793"/>
    </source>
</evidence>
<dbReference type="Proteomes" id="UP001146793">
    <property type="component" value="Unassembled WGS sequence"/>
</dbReference>
<proteinExistence type="predicted"/>
<sequence length="104" mass="11742">MSRTILTKNKKEKEKKKEGDSESSSSYSDPDTSGSDSSSRNNLNYKSNNNNKSNLLKQKFRECLKERNDDNYKCDPNDLKHYLCNAAIGHSQSVYQITGNGLSV</sequence>
<reference evidence="2" key="1">
    <citation type="submission" date="2022-08" db="EMBL/GenBank/DDBJ databases">
        <title>Novel sulphate-reducing endosymbionts in the free-living metamonad Anaeramoeba.</title>
        <authorList>
            <person name="Jerlstrom-Hultqvist J."/>
            <person name="Cepicka I."/>
            <person name="Gallot-Lavallee L."/>
            <person name="Salas-Leiva D."/>
            <person name="Curtis B.A."/>
            <person name="Zahonova K."/>
            <person name="Pipaliya S."/>
            <person name="Dacks J."/>
            <person name="Roger A.J."/>
        </authorList>
    </citation>
    <scope>NUCLEOTIDE SEQUENCE</scope>
    <source>
        <strain evidence="2">Busselton2</strain>
    </source>
</reference>
<feature type="compositionally biased region" description="Basic and acidic residues" evidence="1">
    <location>
        <begin position="9"/>
        <end position="20"/>
    </location>
</feature>
<feature type="region of interest" description="Disordered" evidence="1">
    <location>
        <begin position="1"/>
        <end position="56"/>
    </location>
</feature>
<evidence type="ECO:0000256" key="1">
    <source>
        <dbReference type="SAM" id="MobiDB-lite"/>
    </source>
</evidence>
<evidence type="ECO:0000313" key="2">
    <source>
        <dbReference type="EMBL" id="KAJ3442366.1"/>
    </source>
</evidence>
<protein>
    <recommendedName>
        <fullName evidence="4">SCP domain-containing protein</fullName>
    </recommendedName>
</protein>